<evidence type="ECO:0000313" key="4">
    <source>
        <dbReference type="Proteomes" id="UP000032046"/>
    </source>
</evidence>
<feature type="region of interest" description="Disordered" evidence="1">
    <location>
        <begin position="1"/>
        <end position="21"/>
    </location>
</feature>
<comment type="caution">
    <text evidence="3">The sequence shown here is derived from an EMBL/GenBank/DDBJ whole genome shotgun (WGS) entry which is preliminary data.</text>
</comment>
<dbReference type="EMBL" id="JXQK01000055">
    <property type="protein sequence ID" value="KIP62356.1"/>
    <property type="molecule type" value="Genomic_DNA"/>
</dbReference>
<feature type="compositionally biased region" description="Polar residues" evidence="1">
    <location>
        <begin position="1"/>
        <end position="11"/>
    </location>
</feature>
<dbReference type="Gene3D" id="3.30.1380.10">
    <property type="match status" value="1"/>
</dbReference>
<feature type="domain" description="Peptidase M15C" evidence="2">
    <location>
        <begin position="152"/>
        <end position="236"/>
    </location>
</feature>
<dbReference type="SUPFAM" id="SSF55166">
    <property type="entry name" value="Hedgehog/DD-peptidase"/>
    <property type="match status" value="1"/>
</dbReference>
<protein>
    <recommendedName>
        <fullName evidence="2">Peptidase M15C domain-containing protein</fullName>
    </recommendedName>
</protein>
<keyword evidence="4" id="KW-1185">Reference proteome</keyword>
<proteinExistence type="predicted"/>
<evidence type="ECO:0000256" key="1">
    <source>
        <dbReference type="SAM" id="MobiDB-lite"/>
    </source>
</evidence>
<dbReference type="InterPro" id="IPR009045">
    <property type="entry name" value="Zn_M74/Hedgehog-like"/>
</dbReference>
<dbReference type="InterPro" id="IPR039561">
    <property type="entry name" value="Peptidase_M15C"/>
</dbReference>
<feature type="compositionally biased region" description="Basic and acidic residues" evidence="1">
    <location>
        <begin position="12"/>
        <end position="21"/>
    </location>
</feature>
<gene>
    <name evidence="3" type="ORF">ST44_07580</name>
</gene>
<dbReference type="Pfam" id="PF13539">
    <property type="entry name" value="Peptidase_M15_4"/>
    <property type="match status" value="1"/>
</dbReference>
<dbReference type="GO" id="GO:0008233">
    <property type="term" value="F:peptidase activity"/>
    <property type="evidence" value="ECO:0007669"/>
    <property type="project" value="InterPro"/>
</dbReference>
<dbReference type="AlphaFoldDB" id="A0A0D0ITT2"/>
<evidence type="ECO:0000313" key="3">
    <source>
        <dbReference type="EMBL" id="KIP62356.1"/>
    </source>
</evidence>
<dbReference type="STRING" id="1602171.ST44_07580"/>
<evidence type="ECO:0000259" key="2">
    <source>
        <dbReference type="Pfam" id="PF13539"/>
    </source>
</evidence>
<reference evidence="3 4" key="1">
    <citation type="submission" date="2015-01" db="EMBL/GenBank/DDBJ databases">
        <title>Comparative genomics of non-oral Prevotella species.</title>
        <authorList>
            <person name="Accetto T."/>
            <person name="Nograsek B."/>
            <person name="Avgustin G."/>
        </authorList>
    </citation>
    <scope>NUCLEOTIDE SEQUENCE [LARGE SCALE GENOMIC DNA]</scope>
    <source>
        <strain evidence="3 4">P5-119</strain>
    </source>
</reference>
<name>A0A0D0ITT2_9BACT</name>
<accession>A0A0D0ITT2</accession>
<organism evidence="3 4">
    <name type="scientific">Prevotella pectinovora</name>
    <dbReference type="NCBI Taxonomy" id="1602169"/>
    <lineage>
        <taxon>Bacteria</taxon>
        <taxon>Pseudomonadati</taxon>
        <taxon>Bacteroidota</taxon>
        <taxon>Bacteroidia</taxon>
        <taxon>Bacteroidales</taxon>
        <taxon>Prevotellaceae</taxon>
        <taxon>Prevotella</taxon>
    </lineage>
</organism>
<dbReference type="Proteomes" id="UP000032046">
    <property type="component" value="Unassembled WGS sequence"/>
</dbReference>
<sequence length="237" mass="27401">MTDGNQQTASVTEKDQRPGGERTVLKNWEAGKTISSLTLRGYDLNKCFMSEPIPDRVFERMQGKSYKKGCTVSRESLRYVKVLHWNDKGKICLGELVCHKSIANDLVEIFKTLFAKKYPIERMVLIDNYDADDLKSMEANNTSCFNFRYVAGTKVPSNHSYGKAIDLNPLYNPYVRKGANGKKTVSPLSARRYADRSKDFKYKIDRNDLAYKEFRKRGFTWGGGWKRSQDYQHFEKK</sequence>